<dbReference type="GO" id="GO:0046872">
    <property type="term" value="F:metal ion binding"/>
    <property type="evidence" value="ECO:0007669"/>
    <property type="project" value="UniProtKB-KW"/>
</dbReference>
<comment type="cofactor">
    <cofactor evidence="3">
        <name>FMN</name>
        <dbReference type="ChEBI" id="CHEBI:58210"/>
    </cofactor>
    <text evidence="3">Binds 1 FMN per subunit.</text>
</comment>
<dbReference type="EMBL" id="AFQD01000367">
    <property type="protein sequence ID" value="EGQ78923.1"/>
    <property type="molecule type" value="Genomic_DNA"/>
</dbReference>
<dbReference type="InterPro" id="IPR007085">
    <property type="entry name" value="DNA/pantothenate-metab_flavo_C"/>
</dbReference>
<protein>
    <recommendedName>
        <fullName evidence="3">Coenzyme A biosynthesis bifunctional protein CoaBC</fullName>
    </recommendedName>
    <alternativeName>
        <fullName evidence="3">DNA/pantothenate metabolism flavoprotein</fullName>
    </alternativeName>
    <alternativeName>
        <fullName evidence="3">Phosphopantothenoylcysteine synthetase/decarboxylase</fullName>
        <shortName evidence="3">PPCS-PPCDC</shortName>
    </alternativeName>
    <domain>
        <recommendedName>
            <fullName evidence="3">Phosphopantothenoylcysteine decarboxylase</fullName>
            <shortName evidence="3">PPC decarboxylase</shortName>
            <shortName evidence="3">PPC-DC</shortName>
            <ecNumber evidence="3">4.1.1.36</ecNumber>
        </recommendedName>
        <alternativeName>
            <fullName evidence="3">CoaC</fullName>
        </alternativeName>
    </domain>
    <domain>
        <recommendedName>
            <fullName evidence="3">Phosphopantothenate--cysteine ligase</fullName>
            <ecNumber evidence="3">6.3.2.5</ecNumber>
        </recommendedName>
        <alternativeName>
            <fullName evidence="3">CoaB</fullName>
        </alternativeName>
        <alternativeName>
            <fullName evidence="3">Phosphopantothenoylcysteine synthetase</fullName>
            <shortName evidence="3">PPC synthetase</shortName>
            <shortName evidence="3">PPC-S</shortName>
        </alternativeName>
    </domain>
</protein>
<feature type="active site" description="Proton donor" evidence="3">
    <location>
        <position position="156"/>
    </location>
</feature>
<dbReference type="GO" id="GO:0015941">
    <property type="term" value="P:pantothenate catabolic process"/>
    <property type="evidence" value="ECO:0007669"/>
    <property type="project" value="InterPro"/>
</dbReference>
<comment type="catalytic activity">
    <reaction evidence="3 4">
        <text>N-[(R)-4-phosphopantothenoyl]-L-cysteine + H(+) = (R)-4'-phosphopantetheine + CO2</text>
        <dbReference type="Rhea" id="RHEA:16793"/>
        <dbReference type="ChEBI" id="CHEBI:15378"/>
        <dbReference type="ChEBI" id="CHEBI:16526"/>
        <dbReference type="ChEBI" id="CHEBI:59458"/>
        <dbReference type="ChEBI" id="CHEBI:61723"/>
        <dbReference type="EC" id="4.1.1.36"/>
    </reaction>
</comment>
<comment type="similarity">
    <text evidence="3 4">In the N-terminal section; belongs to the HFCD (homo-oligomeric flavin containing Cys decarboxylase) superfamily.</text>
</comment>
<evidence type="ECO:0000259" key="5">
    <source>
        <dbReference type="Pfam" id="PF02441"/>
    </source>
</evidence>
<evidence type="ECO:0000256" key="3">
    <source>
        <dbReference type="HAMAP-Rule" id="MF_02225"/>
    </source>
</evidence>
<reference evidence="7 8" key="1">
    <citation type="submission" date="2011-05" db="EMBL/GenBank/DDBJ databases">
        <authorList>
            <person name="Muzny D."/>
            <person name="Qin X."/>
            <person name="Deng J."/>
            <person name="Jiang H."/>
            <person name="Liu Y."/>
            <person name="Qu J."/>
            <person name="Song X.-Z."/>
            <person name="Zhang L."/>
            <person name="Thornton R."/>
            <person name="Coyle M."/>
            <person name="Francisco L."/>
            <person name="Jackson L."/>
            <person name="Javaid M."/>
            <person name="Korchina V."/>
            <person name="Kovar C."/>
            <person name="Mata R."/>
            <person name="Mathew T."/>
            <person name="Ngo R."/>
            <person name="Nguyen L."/>
            <person name="Nguyen N."/>
            <person name="Okwuonu G."/>
            <person name="Ongeri F."/>
            <person name="Pham C."/>
            <person name="Simmons D."/>
            <person name="Wilczek-Boney K."/>
            <person name="Hale W."/>
            <person name="Jakkamsetti A."/>
            <person name="Pham P."/>
            <person name="Ruth R."/>
            <person name="San Lucas F."/>
            <person name="Warren J."/>
            <person name="Zhang J."/>
            <person name="Zhao Z."/>
            <person name="Zhou C."/>
            <person name="Zhu D."/>
            <person name="Lee S."/>
            <person name="Bess C."/>
            <person name="Blankenburg K."/>
            <person name="Forbes L."/>
            <person name="Fu Q."/>
            <person name="Gubbala S."/>
            <person name="Hirani K."/>
            <person name="Jayaseelan J.C."/>
            <person name="Lara F."/>
            <person name="Munidasa M."/>
            <person name="Palculict T."/>
            <person name="Patil S."/>
            <person name="Pu L.-L."/>
            <person name="Saada N."/>
            <person name="Tang L."/>
            <person name="Weissenberger G."/>
            <person name="Zhu Y."/>
            <person name="Hemphill L."/>
            <person name="Shang Y."/>
            <person name="Youmans B."/>
            <person name="Ayvaz T."/>
            <person name="Ross M."/>
            <person name="Santibanez J."/>
            <person name="Aqrawi P."/>
            <person name="Gross S."/>
            <person name="Joshi V."/>
            <person name="Fowler G."/>
            <person name="Nazareth L."/>
            <person name="Reid J."/>
            <person name="Worley K."/>
            <person name="Petrosino J."/>
            <person name="Highlander S."/>
            <person name="Gibbs R."/>
        </authorList>
    </citation>
    <scope>NUCLEOTIDE SEQUENCE [LARGE SCALE GENOMIC DNA]</scope>
    <source>
        <strain evidence="7 8">ATCC 51191</strain>
    </source>
</reference>
<evidence type="ECO:0000313" key="8">
    <source>
        <dbReference type="Proteomes" id="UP000005392"/>
    </source>
</evidence>
<proteinExistence type="inferred from homology"/>
<keyword evidence="1 3" id="KW-0210">Decarboxylase</keyword>
<gene>
    <name evidence="3 7" type="primary">coaBC</name>
    <name evidence="7" type="ORF">HMPREF9094_2050</name>
</gene>
<feature type="region of interest" description="Phosphopantothenate--cysteine ligase" evidence="3">
    <location>
        <begin position="195"/>
        <end position="395"/>
    </location>
</feature>
<comment type="pathway">
    <text evidence="3 4">Cofactor biosynthesis; coenzyme A biosynthesis; CoA from (R)-pantothenate: step 2/5.</text>
</comment>
<feature type="binding site" evidence="3">
    <location>
        <begin position="310"/>
        <end position="313"/>
    </location>
    <ligand>
        <name>CTP</name>
        <dbReference type="ChEBI" id="CHEBI:37563"/>
    </ligand>
</feature>
<feature type="binding site" evidence="3">
    <location>
        <position position="346"/>
    </location>
    <ligand>
        <name>CTP</name>
        <dbReference type="ChEBI" id="CHEBI:37563"/>
    </ligand>
</feature>
<comment type="function">
    <text evidence="4">Catalyzes two steps in the biosynthesis of coenzyme A. In the first step cysteine is conjugated to 4'-phosphopantothenate to form 4-phosphopantothenoylcysteine, in the latter compound is decarboxylated to form 4'-phosphopantotheine.</text>
</comment>
<dbReference type="InterPro" id="IPR035929">
    <property type="entry name" value="CoaB-like_sf"/>
</dbReference>
<feature type="binding site" evidence="3">
    <location>
        <position position="284"/>
    </location>
    <ligand>
        <name>CTP</name>
        <dbReference type="ChEBI" id="CHEBI:37563"/>
    </ligand>
</feature>
<comment type="cofactor">
    <cofactor evidence="3">
        <name>Mg(2+)</name>
        <dbReference type="ChEBI" id="CHEBI:18420"/>
    </cofactor>
</comment>
<dbReference type="AlphaFoldDB" id="F9EQ45"/>
<keyword evidence="3 4" id="KW-0288">FMN</keyword>
<feature type="binding site" evidence="3">
    <location>
        <position position="294"/>
    </location>
    <ligand>
        <name>CTP</name>
        <dbReference type="ChEBI" id="CHEBI:37563"/>
    </ligand>
</feature>
<dbReference type="Gene3D" id="3.40.50.10300">
    <property type="entry name" value="CoaB-like"/>
    <property type="match status" value="1"/>
</dbReference>
<feature type="domain" description="Flavoprotein" evidence="5">
    <location>
        <begin position="2"/>
        <end position="175"/>
    </location>
</feature>
<dbReference type="InterPro" id="IPR003382">
    <property type="entry name" value="Flavoprotein"/>
</dbReference>
<dbReference type="UniPathway" id="UPA00241">
    <property type="reaction ID" value="UER00353"/>
</dbReference>
<comment type="caution">
    <text evidence="7">The sequence shown here is derived from an EMBL/GenBank/DDBJ whole genome shotgun (WGS) entry which is preliminary data.</text>
</comment>
<organism evidence="7 8">
    <name type="scientific">Fusobacterium animalis ATCC 51191</name>
    <dbReference type="NCBI Taxonomy" id="997347"/>
    <lineage>
        <taxon>Bacteria</taxon>
        <taxon>Fusobacteriati</taxon>
        <taxon>Fusobacteriota</taxon>
        <taxon>Fusobacteriia</taxon>
        <taxon>Fusobacteriales</taxon>
        <taxon>Fusobacteriaceae</taxon>
        <taxon>Fusobacterium</taxon>
    </lineage>
</organism>
<dbReference type="NCBIfam" id="TIGR00521">
    <property type="entry name" value="coaBC_dfp"/>
    <property type="match status" value="1"/>
</dbReference>
<dbReference type="PANTHER" id="PTHR14359">
    <property type="entry name" value="HOMO-OLIGOMERIC FLAVIN CONTAINING CYS DECARBOXYLASE FAMILY"/>
    <property type="match status" value="1"/>
</dbReference>
<sequence length="395" mass="44246">MKNILLGVTGGIAAFKSASIVSLLKKKGYDVKVVMTKNATNIIGPLTLETLSRNRIYVDMWDTNPHYEVEHISLADWADMVLIAPATYNIIGKVANGIADDMLTTIISAVSIRKPVFFALAMNVNMYENPILKENIDKLKSYGYRFIEVEEGLLACNYVAKGRMTEPEDIVAEIERYDIYSKIENFNTALKDKKVLITSGRTKENIDPIRYLSNNSSGKMGYSLAQAAIDLGAEVTLISGPTNLEIPKGLKSFVSVESALEMYEKVDEYFGDTDIFIACAAVADYRPKEYKKEKIKKSDSDLILELVRNPDILFEMGKKKDKQLLIGFAAETNDIKENALKKLEKKNLDFIVANNASTMGNNTNTVEIIRKNKTSIKINQKNKIELAYDILKKSF</sequence>
<feature type="region of interest" description="Phosphopantothenoylcysteine decarboxylase" evidence="3">
    <location>
        <begin position="1"/>
        <end position="194"/>
    </location>
</feature>
<evidence type="ECO:0000259" key="6">
    <source>
        <dbReference type="Pfam" id="PF04127"/>
    </source>
</evidence>
<dbReference type="Pfam" id="PF02441">
    <property type="entry name" value="Flavoprotein"/>
    <property type="match status" value="1"/>
</dbReference>
<dbReference type="GO" id="GO:0015937">
    <property type="term" value="P:coenzyme A biosynthetic process"/>
    <property type="evidence" value="ECO:0007669"/>
    <property type="project" value="UniProtKB-UniRule"/>
</dbReference>
<feature type="binding site" evidence="3">
    <location>
        <position position="328"/>
    </location>
    <ligand>
        <name>CTP</name>
        <dbReference type="ChEBI" id="CHEBI:37563"/>
    </ligand>
</feature>
<dbReference type="GO" id="GO:0004632">
    <property type="term" value="F:phosphopantothenate--cysteine ligase activity"/>
    <property type="evidence" value="ECO:0007669"/>
    <property type="project" value="UniProtKB-UniRule"/>
</dbReference>
<evidence type="ECO:0000256" key="2">
    <source>
        <dbReference type="ARBA" id="ARBA00023239"/>
    </source>
</evidence>
<evidence type="ECO:0000256" key="1">
    <source>
        <dbReference type="ARBA" id="ARBA00022793"/>
    </source>
</evidence>
<evidence type="ECO:0000313" key="7">
    <source>
        <dbReference type="EMBL" id="EGQ78923.1"/>
    </source>
</evidence>
<dbReference type="GO" id="GO:0071513">
    <property type="term" value="C:phosphopantothenoylcysteine decarboxylase complex"/>
    <property type="evidence" value="ECO:0007669"/>
    <property type="project" value="TreeGrafter"/>
</dbReference>
<comment type="pathway">
    <text evidence="3 4">Cofactor biosynthesis; coenzyme A biosynthesis; CoA from (R)-pantothenate: step 3/5.</text>
</comment>
<dbReference type="SUPFAM" id="SSF102645">
    <property type="entry name" value="CoaB-like"/>
    <property type="match status" value="1"/>
</dbReference>
<feature type="binding site" evidence="3">
    <location>
        <position position="342"/>
    </location>
    <ligand>
        <name>CTP</name>
        <dbReference type="ChEBI" id="CHEBI:37563"/>
    </ligand>
</feature>
<dbReference type="Proteomes" id="UP000005392">
    <property type="component" value="Unassembled WGS sequence"/>
</dbReference>
<dbReference type="SUPFAM" id="SSF52507">
    <property type="entry name" value="Homo-oligomeric flavin-containing Cys decarboxylases, HFCD"/>
    <property type="match status" value="1"/>
</dbReference>
<dbReference type="HAMAP" id="MF_02225">
    <property type="entry name" value="CoaBC"/>
    <property type="match status" value="1"/>
</dbReference>
<name>F9EQ45_9FUSO</name>
<dbReference type="InterPro" id="IPR036551">
    <property type="entry name" value="Flavin_trans-like"/>
</dbReference>
<dbReference type="PANTHER" id="PTHR14359:SF6">
    <property type="entry name" value="PHOSPHOPANTOTHENOYLCYSTEINE DECARBOXYLASE"/>
    <property type="match status" value="1"/>
</dbReference>
<dbReference type="Gene3D" id="3.40.50.1950">
    <property type="entry name" value="Flavin prenyltransferase-like"/>
    <property type="match status" value="1"/>
</dbReference>
<keyword evidence="3" id="KW-0479">Metal-binding</keyword>
<evidence type="ECO:0000256" key="4">
    <source>
        <dbReference type="RuleBase" id="RU364078"/>
    </source>
</evidence>
<dbReference type="PATRIC" id="fig|997347.4.peg.1893"/>
<keyword evidence="2 3" id="KW-0456">Lyase</keyword>
<comment type="caution">
    <text evidence="3">Lacks conserved residue(s) required for the propagation of feature annotation.</text>
</comment>
<keyword evidence="3 4" id="KW-0436">Ligase</keyword>
<dbReference type="GO" id="GO:0004633">
    <property type="term" value="F:phosphopantothenoylcysteine decarboxylase activity"/>
    <property type="evidence" value="ECO:0007669"/>
    <property type="project" value="UniProtKB-UniRule"/>
</dbReference>
<dbReference type="Pfam" id="PF04127">
    <property type="entry name" value="DFP"/>
    <property type="match status" value="1"/>
</dbReference>
<feature type="domain" description="DNA/pantothenate metabolism flavoprotein C-terminal" evidence="6">
    <location>
        <begin position="190"/>
        <end position="393"/>
    </location>
</feature>
<dbReference type="GO" id="GO:0010181">
    <property type="term" value="F:FMN binding"/>
    <property type="evidence" value="ECO:0007669"/>
    <property type="project" value="UniProtKB-UniRule"/>
</dbReference>
<keyword evidence="3 4" id="KW-0285">Flavoprotein</keyword>
<keyword evidence="3" id="KW-0511">Multifunctional enzyme</keyword>
<comment type="similarity">
    <text evidence="3 4">In the C-terminal section; belongs to the PPC synthetase family.</text>
</comment>
<dbReference type="InterPro" id="IPR005252">
    <property type="entry name" value="CoaBC"/>
</dbReference>
<comment type="function">
    <text evidence="3">Catalyzes two sequential steps in the biosynthesis of coenzyme A. In the first step cysteine is conjugated to 4'-phosphopantothenate to form 4-phosphopantothenoylcysteine. In the second step the latter compound is decarboxylated to form 4'-phosphopantotheine.</text>
</comment>
<comment type="catalytic activity">
    <reaction evidence="3 4">
        <text>(R)-4'-phosphopantothenate + L-cysteine + CTP = N-[(R)-4-phosphopantothenoyl]-L-cysteine + CMP + diphosphate + H(+)</text>
        <dbReference type="Rhea" id="RHEA:19397"/>
        <dbReference type="ChEBI" id="CHEBI:10986"/>
        <dbReference type="ChEBI" id="CHEBI:15378"/>
        <dbReference type="ChEBI" id="CHEBI:33019"/>
        <dbReference type="ChEBI" id="CHEBI:35235"/>
        <dbReference type="ChEBI" id="CHEBI:37563"/>
        <dbReference type="ChEBI" id="CHEBI:59458"/>
        <dbReference type="ChEBI" id="CHEBI:60377"/>
        <dbReference type="EC" id="6.3.2.5"/>
    </reaction>
</comment>
<dbReference type="EC" id="6.3.2.5" evidence="3"/>
<dbReference type="EC" id="4.1.1.36" evidence="3"/>
<dbReference type="STRING" id="76859.RN98_07315"/>
<keyword evidence="8" id="KW-1185">Reference proteome</keyword>
<keyword evidence="3" id="KW-0460">Magnesium</keyword>
<dbReference type="HOGENOM" id="CLU_033319_0_1_0"/>
<accession>F9EQ45</accession>